<keyword evidence="3" id="KW-0479">Metal-binding</keyword>
<dbReference type="PANTHER" id="PTHR46696">
    <property type="entry name" value="P450, PUTATIVE (EUROFUNG)-RELATED"/>
    <property type="match status" value="1"/>
</dbReference>
<dbReference type="PRINTS" id="PR00359">
    <property type="entry name" value="BP450"/>
</dbReference>
<dbReference type="CDD" id="cd20625">
    <property type="entry name" value="CYP164-like"/>
    <property type="match status" value="1"/>
</dbReference>
<dbReference type="EMBL" id="FNKK01000002">
    <property type="protein sequence ID" value="SDR23074.1"/>
    <property type="molecule type" value="Genomic_DNA"/>
</dbReference>
<dbReference type="CDD" id="cd11033">
    <property type="entry name" value="CYP142-like"/>
    <property type="match status" value="1"/>
</dbReference>
<sequence length="839" mass="91102">MTDQQLPPVLGGFDLSDQERFAEGFPHHVFTRLRQEAPVFFHPPGRTADGEGFWVLSRYADIKAAAADPAFSSQGGGGRAGGGTHIDDLAPGVHAGTMLNMMDDPRHRAIRDAVSPSVGAEALAAMEPELRAVAENLVAQAVERGEGDLMVDIAGPFAITTALMLLGVPRRDWPKLRAWADVSMGFDDREAGVDTERSQMSRLALYQYGTGVLKARAAGEPGRDLLSLVAHAELPPGERPMSAYEREVFFNLILGAGSEPPRNAIAHGLLALAEHPDQWKALREDRSLIPGAVEEMLRWSSPTPYNRRTATRDIEVGGKLIKAGEKVTFWWASANRDESVFTDPHTFDIRRDPNPHLAFGFGTHDCMGAALGRLELRLILEALLDRVGELRTTGPVRWARSNKHTVILNMPVAYGDVTPVAAPPLPEQPPSSLPDNPGVYIITQLLPFNPFDPAFRADPYPVYRKIAEAGPVTRTPGGTVVVTGHREVTAALRDPLIGWGDGQSVSEHFGRDPEGRPVRQFIFMDPPDHTRLRSLVSKAFTARAVERLRPRAAEIAARLVADAGTSFDLMDAVAHPLPALLLGELMGVPDENLDRFRAWSAAIGRGLDPDFVLTRDQVAQRQGARELFNQYFTELAAQRRAEPADDLISALVAVEQEGDRLTETELVTTCTLLISAGYALTVHLIGNSMLALLRNPDQLAWLRANPDRLAQAVEELIRYDSPAQVISRVVLQDTVIGDTPVRAGEALLLVLAAANRDPAAYDEPDRLDLARSSGTRHVGFGHGIHFCLGAPLARLAAQAALSELVSLDLEIADPGPRPTEGMVIRGLSSLPVTVRGRAA</sequence>
<organism evidence="7 8">
    <name type="scientific">Thermostaphylospora chromogena</name>
    <dbReference type="NCBI Taxonomy" id="35622"/>
    <lineage>
        <taxon>Bacteria</taxon>
        <taxon>Bacillati</taxon>
        <taxon>Actinomycetota</taxon>
        <taxon>Actinomycetes</taxon>
        <taxon>Streptosporangiales</taxon>
        <taxon>Thermomonosporaceae</taxon>
        <taxon>Thermostaphylospora</taxon>
    </lineage>
</organism>
<dbReference type="RefSeq" id="WP_242659445.1">
    <property type="nucleotide sequence ID" value="NZ_FNKK01000002.1"/>
</dbReference>
<keyword evidence="8" id="KW-1185">Reference proteome</keyword>
<evidence type="ECO:0000313" key="8">
    <source>
        <dbReference type="Proteomes" id="UP000217103"/>
    </source>
</evidence>
<evidence type="ECO:0000256" key="3">
    <source>
        <dbReference type="ARBA" id="ARBA00022723"/>
    </source>
</evidence>
<accession>A0A1H1HC83</accession>
<dbReference type="GO" id="GO:0004497">
    <property type="term" value="F:monooxygenase activity"/>
    <property type="evidence" value="ECO:0007669"/>
    <property type="project" value="UniProtKB-KW"/>
</dbReference>
<comment type="similarity">
    <text evidence="1">Belongs to the cytochrome P450 family.</text>
</comment>
<dbReference type="FunFam" id="1.10.630.10:FF:000018">
    <property type="entry name" value="Cytochrome P450 monooxygenase"/>
    <property type="match status" value="2"/>
</dbReference>
<dbReference type="InterPro" id="IPR017972">
    <property type="entry name" value="Cyt_P450_CS"/>
</dbReference>
<dbReference type="InterPro" id="IPR001128">
    <property type="entry name" value="Cyt_P450"/>
</dbReference>
<dbReference type="GO" id="GO:0016705">
    <property type="term" value="F:oxidoreductase activity, acting on paired donors, with incorporation or reduction of molecular oxygen"/>
    <property type="evidence" value="ECO:0007669"/>
    <property type="project" value="InterPro"/>
</dbReference>
<keyword evidence="2" id="KW-0349">Heme</keyword>
<dbReference type="Proteomes" id="UP000217103">
    <property type="component" value="Unassembled WGS sequence"/>
</dbReference>
<gene>
    <name evidence="7" type="ORF">SAMN04489764_4276</name>
</gene>
<dbReference type="InterPro" id="IPR002397">
    <property type="entry name" value="Cyt_P450_B"/>
</dbReference>
<protein>
    <submittedName>
        <fullName evidence="7">Cytochrome P450</fullName>
    </submittedName>
</protein>
<dbReference type="AlphaFoldDB" id="A0A1H1HC83"/>
<evidence type="ECO:0000313" key="7">
    <source>
        <dbReference type="EMBL" id="SDR23074.1"/>
    </source>
</evidence>
<dbReference type="GO" id="GO:0005506">
    <property type="term" value="F:iron ion binding"/>
    <property type="evidence" value="ECO:0007669"/>
    <property type="project" value="InterPro"/>
</dbReference>
<evidence type="ECO:0000256" key="5">
    <source>
        <dbReference type="ARBA" id="ARBA00023004"/>
    </source>
</evidence>
<reference evidence="7 8" key="1">
    <citation type="submission" date="2016-10" db="EMBL/GenBank/DDBJ databases">
        <authorList>
            <person name="de Groot N.N."/>
        </authorList>
    </citation>
    <scope>NUCLEOTIDE SEQUENCE [LARGE SCALE GENOMIC DNA]</scope>
    <source>
        <strain evidence="7 8">DSM 43794</strain>
    </source>
</reference>
<dbReference type="PROSITE" id="PS00086">
    <property type="entry name" value="CYTOCHROME_P450"/>
    <property type="match status" value="2"/>
</dbReference>
<dbReference type="SUPFAM" id="SSF48264">
    <property type="entry name" value="Cytochrome P450"/>
    <property type="match status" value="2"/>
</dbReference>
<keyword evidence="6" id="KW-0503">Monooxygenase</keyword>
<keyword evidence="4" id="KW-0560">Oxidoreductase</keyword>
<name>A0A1H1HC83_9ACTN</name>
<evidence type="ECO:0000256" key="4">
    <source>
        <dbReference type="ARBA" id="ARBA00023002"/>
    </source>
</evidence>
<evidence type="ECO:0000256" key="1">
    <source>
        <dbReference type="ARBA" id="ARBA00010617"/>
    </source>
</evidence>
<dbReference type="STRING" id="35622.SAMN04489764_4276"/>
<dbReference type="Gene3D" id="1.10.630.10">
    <property type="entry name" value="Cytochrome P450"/>
    <property type="match status" value="2"/>
</dbReference>
<evidence type="ECO:0000256" key="2">
    <source>
        <dbReference type="ARBA" id="ARBA00022617"/>
    </source>
</evidence>
<dbReference type="PANTHER" id="PTHR46696:SF1">
    <property type="entry name" value="CYTOCHROME P450 YJIB-RELATED"/>
    <property type="match status" value="1"/>
</dbReference>
<keyword evidence="5" id="KW-0408">Iron</keyword>
<evidence type="ECO:0000256" key="6">
    <source>
        <dbReference type="ARBA" id="ARBA00023033"/>
    </source>
</evidence>
<dbReference type="GO" id="GO:0020037">
    <property type="term" value="F:heme binding"/>
    <property type="evidence" value="ECO:0007669"/>
    <property type="project" value="InterPro"/>
</dbReference>
<proteinExistence type="inferred from homology"/>
<dbReference type="InterPro" id="IPR036396">
    <property type="entry name" value="Cyt_P450_sf"/>
</dbReference>
<dbReference type="Pfam" id="PF00067">
    <property type="entry name" value="p450"/>
    <property type="match status" value="2"/>
</dbReference>